<dbReference type="OrthoDB" id="3268424at2759"/>
<evidence type="ECO:0000256" key="2">
    <source>
        <dbReference type="ARBA" id="ARBA00022723"/>
    </source>
</evidence>
<gene>
    <name evidence="7" type="ORF">EUX98_g9694</name>
</gene>
<dbReference type="EMBL" id="SGPM01001038">
    <property type="protein sequence ID" value="THH13661.1"/>
    <property type="molecule type" value="Genomic_DNA"/>
</dbReference>
<organism evidence="7 8">
    <name type="scientific">Antrodiella citrinella</name>
    <dbReference type="NCBI Taxonomy" id="2447956"/>
    <lineage>
        <taxon>Eukaryota</taxon>
        <taxon>Fungi</taxon>
        <taxon>Dikarya</taxon>
        <taxon>Basidiomycota</taxon>
        <taxon>Agaricomycotina</taxon>
        <taxon>Agaricomycetes</taxon>
        <taxon>Polyporales</taxon>
        <taxon>Steccherinaceae</taxon>
        <taxon>Antrodiella</taxon>
    </lineage>
</organism>
<dbReference type="Proteomes" id="UP000308730">
    <property type="component" value="Unassembled WGS sequence"/>
</dbReference>
<sequence>MFANMPALAKINDTAVMNELDHYLKQPREDARDNALKWWYDHRTIYLSLSHMARDYLSIPATSVDAEHVFSKGRILQPHTRNRLSAKSTRALLMVHFWSKLGLVRDADFERAAKLTDTLDKPTETQSRPAISLTGAGTVDLSQFEAN</sequence>
<evidence type="ECO:0000256" key="4">
    <source>
        <dbReference type="ARBA" id="ARBA00022833"/>
    </source>
</evidence>
<evidence type="ECO:0000259" key="6">
    <source>
        <dbReference type="Pfam" id="PF05699"/>
    </source>
</evidence>
<dbReference type="GO" id="GO:0005634">
    <property type="term" value="C:nucleus"/>
    <property type="evidence" value="ECO:0007669"/>
    <property type="project" value="UniProtKB-SubCell"/>
</dbReference>
<dbReference type="PANTHER" id="PTHR46481">
    <property type="entry name" value="ZINC FINGER BED DOMAIN-CONTAINING PROTEIN 4"/>
    <property type="match status" value="1"/>
</dbReference>
<keyword evidence="8" id="KW-1185">Reference proteome</keyword>
<dbReference type="InterPro" id="IPR012337">
    <property type="entry name" value="RNaseH-like_sf"/>
</dbReference>
<dbReference type="InterPro" id="IPR008906">
    <property type="entry name" value="HATC_C_dom"/>
</dbReference>
<keyword evidence="3" id="KW-0863">Zinc-finger</keyword>
<comment type="subcellular location">
    <subcellularLocation>
        <location evidence="1">Nucleus</location>
    </subcellularLocation>
</comment>
<dbReference type="GO" id="GO:0046983">
    <property type="term" value="F:protein dimerization activity"/>
    <property type="evidence" value="ECO:0007669"/>
    <property type="project" value="InterPro"/>
</dbReference>
<dbReference type="InterPro" id="IPR052035">
    <property type="entry name" value="ZnF_BED_domain_contain"/>
</dbReference>
<accession>A0A4S4LQ59</accession>
<evidence type="ECO:0000313" key="8">
    <source>
        <dbReference type="Proteomes" id="UP000308730"/>
    </source>
</evidence>
<dbReference type="Pfam" id="PF05699">
    <property type="entry name" value="Dimer_Tnp_hAT"/>
    <property type="match status" value="1"/>
</dbReference>
<dbReference type="PANTHER" id="PTHR46481:SF10">
    <property type="entry name" value="ZINC FINGER BED DOMAIN-CONTAINING PROTEIN 39"/>
    <property type="match status" value="1"/>
</dbReference>
<keyword evidence="4" id="KW-0862">Zinc</keyword>
<proteinExistence type="predicted"/>
<keyword evidence="5" id="KW-0539">Nucleus</keyword>
<protein>
    <recommendedName>
        <fullName evidence="6">HAT C-terminal dimerisation domain-containing protein</fullName>
    </recommendedName>
</protein>
<evidence type="ECO:0000313" key="7">
    <source>
        <dbReference type="EMBL" id="THH13661.1"/>
    </source>
</evidence>
<feature type="domain" description="HAT C-terminal dimerisation" evidence="6">
    <location>
        <begin position="19"/>
        <end position="98"/>
    </location>
</feature>
<reference evidence="7 8" key="1">
    <citation type="submission" date="2019-02" db="EMBL/GenBank/DDBJ databases">
        <title>Genome sequencing of the rare red list fungi Antrodiella citrinella (Flaviporus citrinellus).</title>
        <authorList>
            <person name="Buettner E."/>
            <person name="Kellner H."/>
        </authorList>
    </citation>
    <scope>NUCLEOTIDE SEQUENCE [LARGE SCALE GENOMIC DNA]</scope>
    <source>
        <strain evidence="7 8">DSM 108506</strain>
    </source>
</reference>
<evidence type="ECO:0000256" key="5">
    <source>
        <dbReference type="ARBA" id="ARBA00023242"/>
    </source>
</evidence>
<dbReference type="SUPFAM" id="SSF53098">
    <property type="entry name" value="Ribonuclease H-like"/>
    <property type="match status" value="1"/>
</dbReference>
<evidence type="ECO:0000256" key="3">
    <source>
        <dbReference type="ARBA" id="ARBA00022771"/>
    </source>
</evidence>
<comment type="caution">
    <text evidence="7">The sequence shown here is derived from an EMBL/GenBank/DDBJ whole genome shotgun (WGS) entry which is preliminary data.</text>
</comment>
<evidence type="ECO:0000256" key="1">
    <source>
        <dbReference type="ARBA" id="ARBA00004123"/>
    </source>
</evidence>
<dbReference type="GO" id="GO:0008270">
    <property type="term" value="F:zinc ion binding"/>
    <property type="evidence" value="ECO:0007669"/>
    <property type="project" value="UniProtKB-KW"/>
</dbReference>
<dbReference type="AlphaFoldDB" id="A0A4S4LQ59"/>
<keyword evidence="2" id="KW-0479">Metal-binding</keyword>
<name>A0A4S4LQ59_9APHY</name>